<reference evidence="3 4" key="1">
    <citation type="journal article" date="2014" name="BMC Genomics">
        <title>Genome sequencing of four Aureobasidium pullulans varieties: biotechnological potential, stress tolerance, and description of new species.</title>
        <authorList>
            <person name="Gostin Ar C."/>
            <person name="Ohm R.A."/>
            <person name="Kogej T."/>
            <person name="Sonjak S."/>
            <person name="Turk M."/>
            <person name="Zajc J."/>
            <person name="Zalar P."/>
            <person name="Grube M."/>
            <person name="Sun H."/>
            <person name="Han J."/>
            <person name="Sharma A."/>
            <person name="Chiniquy J."/>
            <person name="Ngan C.Y."/>
            <person name="Lipzen A."/>
            <person name="Barry K."/>
            <person name="Grigoriev I.V."/>
            <person name="Gunde-Cimerman N."/>
        </authorList>
    </citation>
    <scope>NUCLEOTIDE SEQUENCE [LARGE SCALE GENOMIC DNA]</scope>
    <source>
        <strain evidence="3 4">EXF-2481</strain>
    </source>
</reference>
<organism evidence="3 4">
    <name type="scientific">Aureobasidium subglaciale (strain EXF-2481)</name>
    <name type="common">Aureobasidium pullulans var. subglaciale</name>
    <dbReference type="NCBI Taxonomy" id="1043005"/>
    <lineage>
        <taxon>Eukaryota</taxon>
        <taxon>Fungi</taxon>
        <taxon>Dikarya</taxon>
        <taxon>Ascomycota</taxon>
        <taxon>Pezizomycotina</taxon>
        <taxon>Dothideomycetes</taxon>
        <taxon>Dothideomycetidae</taxon>
        <taxon>Dothideales</taxon>
        <taxon>Saccotheciaceae</taxon>
        <taxon>Aureobasidium</taxon>
    </lineage>
</organism>
<sequence length="113" mass="12736">MSQSQPLPSALLTLLLPFSISLFLYLSITHLLIPLWRSHSSNLPIDTVSEIGTRVKDSVTRGVTGLVGRFRKPEEWDEDAGEEDEESGMLNYEEDRGRLWRGSVPPPLVDEDE</sequence>
<accession>A0A074YNA6</accession>
<dbReference type="EMBL" id="KL584751">
    <property type="protein sequence ID" value="KEQ99150.1"/>
    <property type="molecule type" value="Genomic_DNA"/>
</dbReference>
<feature type="region of interest" description="Disordered" evidence="1">
    <location>
        <begin position="73"/>
        <end position="113"/>
    </location>
</feature>
<dbReference type="OrthoDB" id="3928466at2759"/>
<keyword evidence="2" id="KW-0812">Transmembrane</keyword>
<name>A0A074YNA6_AURSE</name>
<evidence type="ECO:0000313" key="3">
    <source>
        <dbReference type="EMBL" id="KEQ99150.1"/>
    </source>
</evidence>
<evidence type="ECO:0000313" key="4">
    <source>
        <dbReference type="Proteomes" id="UP000030641"/>
    </source>
</evidence>
<protein>
    <submittedName>
        <fullName evidence="3">Uncharacterized protein</fullName>
    </submittedName>
</protein>
<dbReference type="Proteomes" id="UP000030641">
    <property type="component" value="Unassembled WGS sequence"/>
</dbReference>
<dbReference type="AlphaFoldDB" id="A0A074YNA6"/>
<keyword evidence="4" id="KW-1185">Reference proteome</keyword>
<gene>
    <name evidence="3" type="ORF">AUEXF2481DRAFT_26376</name>
</gene>
<dbReference type="RefSeq" id="XP_013347373.1">
    <property type="nucleotide sequence ID" value="XM_013491919.1"/>
</dbReference>
<keyword evidence="2" id="KW-1133">Transmembrane helix</keyword>
<evidence type="ECO:0000256" key="1">
    <source>
        <dbReference type="SAM" id="MobiDB-lite"/>
    </source>
</evidence>
<proteinExistence type="predicted"/>
<feature type="compositionally biased region" description="Pro residues" evidence="1">
    <location>
        <begin position="104"/>
        <end position="113"/>
    </location>
</feature>
<evidence type="ECO:0000256" key="2">
    <source>
        <dbReference type="SAM" id="Phobius"/>
    </source>
</evidence>
<keyword evidence="2" id="KW-0472">Membrane</keyword>
<feature type="compositionally biased region" description="Acidic residues" evidence="1">
    <location>
        <begin position="75"/>
        <end position="87"/>
    </location>
</feature>
<dbReference type="HOGENOM" id="CLU_2139321_0_0_1"/>
<dbReference type="InParanoid" id="A0A074YNA6"/>
<dbReference type="GeneID" id="25363233"/>
<feature type="transmembrane region" description="Helical" evidence="2">
    <location>
        <begin position="12"/>
        <end position="33"/>
    </location>
</feature>